<keyword evidence="5 13" id="KW-0812">Transmembrane</keyword>
<dbReference type="GO" id="GO:0071555">
    <property type="term" value="P:cell wall organization"/>
    <property type="evidence" value="ECO:0007669"/>
    <property type="project" value="UniProtKB-KW"/>
</dbReference>
<keyword evidence="10" id="KW-0961">Cell wall biogenesis/degradation</keyword>
<keyword evidence="6" id="KW-0133">Cell shape</keyword>
<dbReference type="Proteomes" id="UP000095237">
    <property type="component" value="Unassembled WGS sequence"/>
</dbReference>
<dbReference type="EMBL" id="LNVX01000479">
    <property type="protein sequence ID" value="OEG70046.1"/>
    <property type="molecule type" value="Genomic_DNA"/>
</dbReference>
<evidence type="ECO:0000313" key="14">
    <source>
        <dbReference type="EMBL" id="OEG70046.1"/>
    </source>
</evidence>
<dbReference type="Pfam" id="PF01098">
    <property type="entry name" value="FTSW_RODA_SPOVE"/>
    <property type="match status" value="2"/>
</dbReference>
<feature type="transmembrane region" description="Helical" evidence="13">
    <location>
        <begin position="140"/>
        <end position="157"/>
    </location>
</feature>
<feature type="transmembrane region" description="Helical" evidence="13">
    <location>
        <begin position="232"/>
        <end position="252"/>
    </location>
</feature>
<evidence type="ECO:0000256" key="2">
    <source>
        <dbReference type="ARBA" id="ARBA00022475"/>
    </source>
</evidence>
<dbReference type="InterPro" id="IPR011923">
    <property type="entry name" value="RodA/MrdB"/>
</dbReference>
<evidence type="ECO:0000256" key="6">
    <source>
        <dbReference type="ARBA" id="ARBA00022960"/>
    </source>
</evidence>
<keyword evidence="7" id="KW-0573">Peptidoglycan synthesis</keyword>
<keyword evidence="3" id="KW-0328">Glycosyltransferase</keyword>
<feature type="transmembrane region" description="Helical" evidence="13">
    <location>
        <begin position="79"/>
        <end position="97"/>
    </location>
</feature>
<keyword evidence="2" id="KW-1003">Cell membrane</keyword>
<comment type="caution">
    <text evidence="14">The sequence shown here is derived from an EMBL/GenBank/DDBJ whole genome shotgun (WGS) entry which is preliminary data.</text>
</comment>
<dbReference type="PANTHER" id="PTHR30474">
    <property type="entry name" value="CELL CYCLE PROTEIN"/>
    <property type="match status" value="1"/>
</dbReference>
<evidence type="ECO:0000256" key="7">
    <source>
        <dbReference type="ARBA" id="ARBA00022984"/>
    </source>
</evidence>
<evidence type="ECO:0000256" key="1">
    <source>
        <dbReference type="ARBA" id="ARBA00004141"/>
    </source>
</evidence>
<evidence type="ECO:0000256" key="5">
    <source>
        <dbReference type="ARBA" id="ARBA00022692"/>
    </source>
</evidence>
<evidence type="ECO:0000256" key="10">
    <source>
        <dbReference type="ARBA" id="ARBA00023316"/>
    </source>
</evidence>
<dbReference type="InterPro" id="IPR001182">
    <property type="entry name" value="FtsW/RodA"/>
</dbReference>
<dbReference type="NCBIfam" id="TIGR02210">
    <property type="entry name" value="rodA_shape"/>
    <property type="match status" value="1"/>
</dbReference>
<comment type="subcellular location">
    <subcellularLocation>
        <location evidence="1">Membrane</location>
        <topology evidence="1">Multi-pass membrane protein</topology>
    </subcellularLocation>
</comment>
<keyword evidence="15" id="KW-1185">Reference proteome</keyword>
<feature type="transmembrane region" description="Helical" evidence="13">
    <location>
        <begin position="109"/>
        <end position="128"/>
    </location>
</feature>
<name>A0A1E5IHS5_ENDTX</name>
<feature type="transmembrane region" description="Helical" evidence="13">
    <location>
        <begin position="185"/>
        <end position="203"/>
    </location>
</feature>
<reference evidence="14 15" key="1">
    <citation type="submission" date="2015-11" db="EMBL/GenBank/DDBJ databases">
        <title>Evidence for parallel genomic evolution in an endosymbiosis of termite gut flagellates.</title>
        <authorList>
            <person name="Zheng H."/>
        </authorList>
    </citation>
    <scope>NUCLEOTIDE SEQUENCE [LARGE SCALE GENOMIC DNA]</scope>
    <source>
        <strain evidence="14 15">CET450</strain>
    </source>
</reference>
<dbReference type="InterPro" id="IPR018365">
    <property type="entry name" value="Cell_cycle_FtsW-rel_CS"/>
</dbReference>
<feature type="transmembrane region" description="Helical" evidence="13">
    <location>
        <begin position="259"/>
        <end position="280"/>
    </location>
</feature>
<accession>A0A1E5IHS5</accession>
<feature type="transmembrane region" description="Helical" evidence="13">
    <location>
        <begin position="47"/>
        <end position="67"/>
    </location>
</feature>
<evidence type="ECO:0000256" key="3">
    <source>
        <dbReference type="ARBA" id="ARBA00022676"/>
    </source>
</evidence>
<feature type="transmembrane region" description="Helical" evidence="13">
    <location>
        <begin position="386"/>
        <end position="409"/>
    </location>
</feature>
<evidence type="ECO:0000256" key="12">
    <source>
        <dbReference type="ARBA" id="ARBA00033270"/>
    </source>
</evidence>
<feature type="transmembrane region" description="Helical" evidence="13">
    <location>
        <begin position="415"/>
        <end position="440"/>
    </location>
</feature>
<dbReference type="GO" id="GO:0051301">
    <property type="term" value="P:cell division"/>
    <property type="evidence" value="ECO:0007669"/>
    <property type="project" value="InterPro"/>
</dbReference>
<gene>
    <name evidence="14" type="ORF">ATZ36_01490</name>
</gene>
<dbReference type="PROSITE" id="PS00428">
    <property type="entry name" value="FTSW_RODA_SPOVE"/>
    <property type="match status" value="1"/>
</dbReference>
<evidence type="ECO:0000256" key="8">
    <source>
        <dbReference type="ARBA" id="ARBA00022989"/>
    </source>
</evidence>
<feature type="transmembrane region" description="Helical" evidence="13">
    <location>
        <begin position="354"/>
        <end position="374"/>
    </location>
</feature>
<dbReference type="GO" id="GO:0009252">
    <property type="term" value="P:peptidoglycan biosynthetic process"/>
    <property type="evidence" value="ECO:0007669"/>
    <property type="project" value="UniProtKB-KW"/>
</dbReference>
<protein>
    <recommendedName>
        <fullName evidence="12">Cell wall polymerase</fullName>
    </recommendedName>
    <alternativeName>
        <fullName evidence="11">Peptidoglycan polymerase</fullName>
    </alternativeName>
</protein>
<organism evidence="14 15">
    <name type="scientific">Endomicrobium trichonymphae</name>
    <dbReference type="NCBI Taxonomy" id="1408204"/>
    <lineage>
        <taxon>Bacteria</taxon>
        <taxon>Pseudomonadati</taxon>
        <taxon>Elusimicrobiota</taxon>
        <taxon>Endomicrobiia</taxon>
        <taxon>Endomicrobiales</taxon>
        <taxon>Endomicrobiaceae</taxon>
        <taxon>Candidatus Endomicrobiellum</taxon>
    </lineage>
</organism>
<evidence type="ECO:0000256" key="9">
    <source>
        <dbReference type="ARBA" id="ARBA00023136"/>
    </source>
</evidence>
<dbReference type="GO" id="GO:0032153">
    <property type="term" value="C:cell division site"/>
    <property type="evidence" value="ECO:0007669"/>
    <property type="project" value="TreeGrafter"/>
</dbReference>
<dbReference type="GO" id="GO:0005886">
    <property type="term" value="C:plasma membrane"/>
    <property type="evidence" value="ECO:0007669"/>
    <property type="project" value="TreeGrafter"/>
</dbReference>
<feature type="transmembrane region" description="Helical" evidence="13">
    <location>
        <begin position="12"/>
        <end position="35"/>
    </location>
</feature>
<evidence type="ECO:0000256" key="11">
    <source>
        <dbReference type="ARBA" id="ARBA00032370"/>
    </source>
</evidence>
<dbReference type="PANTHER" id="PTHR30474:SF1">
    <property type="entry name" value="PEPTIDOGLYCAN GLYCOSYLTRANSFERASE MRDB"/>
    <property type="match status" value="1"/>
</dbReference>
<dbReference type="AlphaFoldDB" id="A0A1E5IHS5"/>
<dbReference type="GO" id="GO:0015648">
    <property type="term" value="F:lipid-linked peptidoglycan transporter activity"/>
    <property type="evidence" value="ECO:0007669"/>
    <property type="project" value="TreeGrafter"/>
</dbReference>
<evidence type="ECO:0000256" key="13">
    <source>
        <dbReference type="SAM" id="Phobius"/>
    </source>
</evidence>
<keyword evidence="8 13" id="KW-1133">Transmembrane helix</keyword>
<dbReference type="GO" id="GO:0016757">
    <property type="term" value="F:glycosyltransferase activity"/>
    <property type="evidence" value="ECO:0007669"/>
    <property type="project" value="UniProtKB-KW"/>
</dbReference>
<proteinExistence type="predicted"/>
<keyword evidence="4" id="KW-0808">Transferase</keyword>
<sequence length="448" mass="50321">MIDKKQFFQHLVSEIDCWLIFVLLILMLISFIAIYSAGFNYGMSFKYLSVQFLASGIGFIWLFLLASFNYQYYKHFDKFIYILSFALLVSVLIFGSVKRGTRGWFDFGFISFQPVEIAKVMFILALASFLDKRAEDSKKISFLISAFAMLAGHLLLIMMQPDFSSTLSYFPVTLILLFIAGVKPFYLLCTIVLGSLAAGIPLLETFLDMRLKSLESETFLTSLTVSLKSGWTGIYIIAAVLFLIVGGWCLLWKLRVKISIIYPVILCGTILIGCAASIPVEKSLKDYQRKRLVVFLNPKVDPRGAGYNIIQSKIAIGSGRFAGKGFKRGTQTQLGFLPEQHTDFIFSVIGEEGGWIMAQLTLFLYFLFIWRALAIAKEARDRYGSLVAMGFAAMFTFYAVINIGMVMGIMPVTGIPLLFLSYGGSSIFSSLCTVGILCSIHMRRHIYY</sequence>
<keyword evidence="9 13" id="KW-0472">Membrane</keyword>
<dbReference type="GO" id="GO:0008360">
    <property type="term" value="P:regulation of cell shape"/>
    <property type="evidence" value="ECO:0007669"/>
    <property type="project" value="UniProtKB-KW"/>
</dbReference>
<evidence type="ECO:0000313" key="15">
    <source>
        <dbReference type="Proteomes" id="UP000095237"/>
    </source>
</evidence>
<evidence type="ECO:0000256" key="4">
    <source>
        <dbReference type="ARBA" id="ARBA00022679"/>
    </source>
</evidence>
<feature type="transmembrane region" description="Helical" evidence="13">
    <location>
        <begin position="163"/>
        <end position="180"/>
    </location>
</feature>